<evidence type="ECO:0000313" key="9">
    <source>
        <dbReference type="Proteomes" id="UP000199548"/>
    </source>
</evidence>
<keyword evidence="9" id="KW-1185">Reference proteome</keyword>
<dbReference type="PANTHER" id="PTHR30177:SF30">
    <property type="entry name" value="GLYCINE BETAINE UPTAKE SYSTEM PERMEASE PROTEIN YEHY"/>
    <property type="match status" value="1"/>
</dbReference>
<dbReference type="CDD" id="cd06261">
    <property type="entry name" value="TM_PBP2"/>
    <property type="match status" value="1"/>
</dbReference>
<evidence type="ECO:0000256" key="3">
    <source>
        <dbReference type="ARBA" id="ARBA00022692"/>
    </source>
</evidence>
<feature type="transmembrane region" description="Helical" evidence="6">
    <location>
        <begin position="283"/>
        <end position="308"/>
    </location>
</feature>
<dbReference type="Proteomes" id="UP000199548">
    <property type="component" value="Unassembled WGS sequence"/>
</dbReference>
<dbReference type="AlphaFoldDB" id="A0A1I3QGV4"/>
<sequence length="411" mass="41862">MAGPGGNVQTHKSQALAFAGRRTTGGTLLVDKVDRVGALIAILIAAALAFEPFVTFRANRIVSGKGLSLLDTFSVGEARVAVAVLAAAALFALLRSRAALRLVVGIALLAGLALLVGYAPAHLVTDEHPLARVSPSGGFWILTFAFSMLVTDALAKLSPGPAPRLAVLALAWLALAALFGSGRWDGLSVMQEYAVHADNFWQEAARHIELVVGSVAAAVAFGVPLGIACVKLPALRAVALPVLNIVQTIPSIAMYGLMMVPLGLLAAHVPLAAALGIRGIGVAPALIALFLYSLLPVTASVVVGLGQIPPQTAEAAVAMGMTPGQRLRSVELPLALPVVLTGVRIVLVQNIGLATVAALIGGGGFGTFVFQGIGQSAIDLVLLGAAPTIGLALSAAVVFDAATEFIKGHRA</sequence>
<feature type="domain" description="ABC transmembrane type-1" evidence="7">
    <location>
        <begin position="204"/>
        <end position="399"/>
    </location>
</feature>
<evidence type="ECO:0000256" key="5">
    <source>
        <dbReference type="ARBA" id="ARBA00023136"/>
    </source>
</evidence>
<dbReference type="OrthoDB" id="9801163at2"/>
<evidence type="ECO:0000256" key="4">
    <source>
        <dbReference type="ARBA" id="ARBA00022989"/>
    </source>
</evidence>
<accession>A0A1I3QGV4</accession>
<name>A0A1I3QGV4_9BURK</name>
<organism evidence="8 9">
    <name type="scientific">Paraburkholderia megapolitana</name>
    <dbReference type="NCBI Taxonomy" id="420953"/>
    <lineage>
        <taxon>Bacteria</taxon>
        <taxon>Pseudomonadati</taxon>
        <taxon>Pseudomonadota</taxon>
        <taxon>Betaproteobacteria</taxon>
        <taxon>Burkholderiales</taxon>
        <taxon>Burkholderiaceae</taxon>
        <taxon>Paraburkholderia</taxon>
    </lineage>
</organism>
<gene>
    <name evidence="8" type="ORF">SAMN05192543_106352</name>
</gene>
<feature type="transmembrane region" description="Helical" evidence="6">
    <location>
        <begin position="76"/>
        <end position="94"/>
    </location>
</feature>
<evidence type="ECO:0000256" key="6">
    <source>
        <dbReference type="RuleBase" id="RU363032"/>
    </source>
</evidence>
<feature type="transmembrane region" description="Helical" evidence="6">
    <location>
        <begin position="99"/>
        <end position="119"/>
    </location>
</feature>
<proteinExistence type="inferred from homology"/>
<feature type="transmembrane region" description="Helical" evidence="6">
    <location>
        <begin position="380"/>
        <end position="399"/>
    </location>
</feature>
<dbReference type="PANTHER" id="PTHR30177">
    <property type="entry name" value="GLYCINE BETAINE/L-PROLINE TRANSPORT SYSTEM PERMEASE PROTEIN PROW"/>
    <property type="match status" value="1"/>
</dbReference>
<feature type="transmembrane region" description="Helical" evidence="6">
    <location>
        <begin position="210"/>
        <end position="232"/>
    </location>
</feature>
<dbReference type="SUPFAM" id="SSF161098">
    <property type="entry name" value="MetI-like"/>
    <property type="match status" value="1"/>
</dbReference>
<dbReference type="Pfam" id="PF00528">
    <property type="entry name" value="BPD_transp_1"/>
    <property type="match status" value="1"/>
</dbReference>
<evidence type="ECO:0000313" key="8">
    <source>
        <dbReference type="EMBL" id="SFJ32732.1"/>
    </source>
</evidence>
<dbReference type="EMBL" id="FOQU01000006">
    <property type="protein sequence ID" value="SFJ32732.1"/>
    <property type="molecule type" value="Genomic_DNA"/>
</dbReference>
<feature type="transmembrane region" description="Helical" evidence="6">
    <location>
        <begin position="353"/>
        <end position="373"/>
    </location>
</feature>
<keyword evidence="5 6" id="KW-0472">Membrane</keyword>
<dbReference type="InterPro" id="IPR051204">
    <property type="entry name" value="ABC_transp_perm/SBD"/>
</dbReference>
<feature type="transmembrane region" description="Helical" evidence="6">
    <location>
        <begin position="36"/>
        <end position="56"/>
    </location>
</feature>
<keyword evidence="4 6" id="KW-1133">Transmembrane helix</keyword>
<dbReference type="InterPro" id="IPR000515">
    <property type="entry name" value="MetI-like"/>
</dbReference>
<dbReference type="GO" id="GO:0055085">
    <property type="term" value="P:transmembrane transport"/>
    <property type="evidence" value="ECO:0007669"/>
    <property type="project" value="InterPro"/>
</dbReference>
<keyword evidence="2 6" id="KW-0813">Transport</keyword>
<dbReference type="GO" id="GO:0031460">
    <property type="term" value="P:glycine betaine transport"/>
    <property type="evidence" value="ECO:0007669"/>
    <property type="project" value="TreeGrafter"/>
</dbReference>
<dbReference type="PROSITE" id="PS50928">
    <property type="entry name" value="ABC_TM1"/>
    <property type="match status" value="1"/>
</dbReference>
<evidence type="ECO:0000256" key="2">
    <source>
        <dbReference type="ARBA" id="ARBA00022448"/>
    </source>
</evidence>
<dbReference type="Gene3D" id="1.10.3720.10">
    <property type="entry name" value="MetI-like"/>
    <property type="match status" value="1"/>
</dbReference>
<comment type="similarity">
    <text evidence="6">Belongs to the binding-protein-dependent transport system permease family.</text>
</comment>
<evidence type="ECO:0000256" key="1">
    <source>
        <dbReference type="ARBA" id="ARBA00004651"/>
    </source>
</evidence>
<keyword evidence="3 6" id="KW-0812">Transmembrane</keyword>
<reference evidence="8 9" key="1">
    <citation type="submission" date="2016-10" db="EMBL/GenBank/DDBJ databases">
        <authorList>
            <person name="de Groot N.N."/>
        </authorList>
    </citation>
    <scope>NUCLEOTIDE SEQUENCE [LARGE SCALE GENOMIC DNA]</scope>
    <source>
        <strain evidence="8 9">LMG 23650</strain>
    </source>
</reference>
<dbReference type="GO" id="GO:0005886">
    <property type="term" value="C:plasma membrane"/>
    <property type="evidence" value="ECO:0007669"/>
    <property type="project" value="UniProtKB-SubCell"/>
</dbReference>
<dbReference type="InterPro" id="IPR035906">
    <property type="entry name" value="MetI-like_sf"/>
</dbReference>
<protein>
    <submittedName>
        <fullName evidence="8">Osmoprotectant transport system permease protein</fullName>
    </submittedName>
</protein>
<dbReference type="STRING" id="420953.SAMN05192543_106352"/>
<feature type="transmembrane region" description="Helical" evidence="6">
    <location>
        <begin position="139"/>
        <end position="158"/>
    </location>
</feature>
<evidence type="ECO:0000259" key="7">
    <source>
        <dbReference type="PROSITE" id="PS50928"/>
    </source>
</evidence>
<feature type="transmembrane region" description="Helical" evidence="6">
    <location>
        <begin position="165"/>
        <end position="184"/>
    </location>
</feature>
<comment type="subcellular location">
    <subcellularLocation>
        <location evidence="1 6">Cell membrane</location>
        <topology evidence="1 6">Multi-pass membrane protein</topology>
    </subcellularLocation>
</comment>